<dbReference type="RefSeq" id="WP_090157222.1">
    <property type="nucleotide sequence ID" value="NZ_FNAN01000027.1"/>
</dbReference>
<dbReference type="Proteomes" id="UP000198748">
    <property type="component" value="Unassembled WGS sequence"/>
</dbReference>
<evidence type="ECO:0000313" key="1">
    <source>
        <dbReference type="EMBL" id="SDH02105.1"/>
    </source>
</evidence>
<reference evidence="2" key="1">
    <citation type="submission" date="2016-10" db="EMBL/GenBank/DDBJ databases">
        <authorList>
            <person name="Varghese N."/>
            <person name="Submissions S."/>
        </authorList>
    </citation>
    <scope>NUCLEOTIDE SEQUENCE [LARGE SCALE GENOMIC DNA]</scope>
    <source>
        <strain evidence="2">DSM 25329</strain>
    </source>
</reference>
<name>A0A1G7Z0I5_9BACT</name>
<proteinExistence type="predicted"/>
<accession>A0A1G7Z0I5</accession>
<dbReference type="STRING" id="659014.SAMN04487996_12726"/>
<sequence>MTFEQFQESVSQPAPPKGISVLLEALWHDANGDWEAAHNIAQSQEGTQAYDRLHAYLHRVEGDTFNAGYWYRRAGSEVFRGSLKEEWAHLANTFLQKA</sequence>
<protein>
    <submittedName>
        <fullName evidence="1">Uncharacterized protein</fullName>
    </submittedName>
</protein>
<evidence type="ECO:0000313" key="2">
    <source>
        <dbReference type="Proteomes" id="UP000198748"/>
    </source>
</evidence>
<keyword evidence="2" id="KW-1185">Reference proteome</keyword>
<organism evidence="1 2">
    <name type="scientific">Dyadobacter soli</name>
    <dbReference type="NCBI Taxonomy" id="659014"/>
    <lineage>
        <taxon>Bacteria</taxon>
        <taxon>Pseudomonadati</taxon>
        <taxon>Bacteroidota</taxon>
        <taxon>Cytophagia</taxon>
        <taxon>Cytophagales</taxon>
        <taxon>Spirosomataceae</taxon>
        <taxon>Dyadobacter</taxon>
    </lineage>
</organism>
<gene>
    <name evidence="1" type="ORF">SAMN04487996_12726</name>
</gene>
<dbReference type="EMBL" id="FNAN01000027">
    <property type="protein sequence ID" value="SDH02105.1"/>
    <property type="molecule type" value="Genomic_DNA"/>
</dbReference>
<dbReference type="AlphaFoldDB" id="A0A1G7Z0I5"/>
<dbReference type="OrthoDB" id="370799at2"/>